<name>A0ACC2SM44_9FUNG</name>
<dbReference type="Proteomes" id="UP001165960">
    <property type="component" value="Unassembled WGS sequence"/>
</dbReference>
<reference evidence="1" key="1">
    <citation type="submission" date="2022-04" db="EMBL/GenBank/DDBJ databases">
        <title>Genome of the entomopathogenic fungus Entomophthora muscae.</title>
        <authorList>
            <person name="Elya C."/>
            <person name="Lovett B.R."/>
            <person name="Lee E."/>
            <person name="Macias A.M."/>
            <person name="Hajek A.E."/>
            <person name="De Bivort B.L."/>
            <person name="Kasson M.T."/>
            <person name="De Fine Licht H.H."/>
            <person name="Stajich J.E."/>
        </authorList>
    </citation>
    <scope>NUCLEOTIDE SEQUENCE</scope>
    <source>
        <strain evidence="1">Berkeley</strain>
    </source>
</reference>
<protein>
    <submittedName>
        <fullName evidence="1">Meiotic nuclear division protein 1</fullName>
    </submittedName>
</protein>
<accession>A0ACC2SM44</accession>
<comment type="caution">
    <text evidence="1">The sequence shown here is derived from an EMBL/GenBank/DDBJ whole genome shotgun (WGS) entry which is preliminary data.</text>
</comment>
<evidence type="ECO:0000313" key="2">
    <source>
        <dbReference type="Proteomes" id="UP001165960"/>
    </source>
</evidence>
<sequence length="201" mass="23690">MSKRTTKEEKLKIILDKFHESKEFFLLADLQKEMPKTIANQLKELLQELVSDNLISSDKIGTSTYYWSFPSQTYSLKTERLKILKDEIDALEVQYQNNEEKRLEYEKEMAEVDETERKTAMQKLESLESKHLSIKSELEELKDFDPKLIEEIENQMSDFKEAANRWTDNIFSLESFCVKKFGMDKAAFRKAFGIPSDFDNI</sequence>
<dbReference type="EMBL" id="QTSX02004976">
    <property type="protein sequence ID" value="KAJ9063231.1"/>
    <property type="molecule type" value="Genomic_DNA"/>
</dbReference>
<organism evidence="1 2">
    <name type="scientific">Entomophthora muscae</name>
    <dbReference type="NCBI Taxonomy" id="34485"/>
    <lineage>
        <taxon>Eukaryota</taxon>
        <taxon>Fungi</taxon>
        <taxon>Fungi incertae sedis</taxon>
        <taxon>Zoopagomycota</taxon>
        <taxon>Entomophthoromycotina</taxon>
        <taxon>Entomophthoromycetes</taxon>
        <taxon>Entomophthorales</taxon>
        <taxon>Entomophthoraceae</taxon>
        <taxon>Entomophthora</taxon>
    </lineage>
</organism>
<keyword evidence="2" id="KW-1185">Reference proteome</keyword>
<proteinExistence type="predicted"/>
<evidence type="ECO:0000313" key="1">
    <source>
        <dbReference type="EMBL" id="KAJ9063231.1"/>
    </source>
</evidence>
<gene>
    <name evidence="1" type="primary">MND1_1</name>
    <name evidence="1" type="ORF">DSO57_1002529</name>
</gene>